<accession>A0A2T4YXC7</accession>
<dbReference type="OrthoDB" id="8481338at2"/>
<dbReference type="Proteomes" id="UP000241808">
    <property type="component" value="Unassembled WGS sequence"/>
</dbReference>
<reference evidence="3 4" key="1">
    <citation type="submission" date="2018-04" db="EMBL/GenBank/DDBJ databases">
        <title>Genomic Encyclopedia of Archaeal and Bacterial Type Strains, Phase II (KMG-II): from individual species to whole genera.</title>
        <authorList>
            <person name="Goeker M."/>
        </authorList>
    </citation>
    <scope>NUCLEOTIDE SEQUENCE [LARGE SCALE GENOMIC DNA]</scope>
    <source>
        <strain evidence="3 4">DSM 25521</strain>
    </source>
</reference>
<comment type="caution">
    <text evidence="3">The sequence shown here is derived from an EMBL/GenBank/DDBJ whole genome shotgun (WGS) entry which is preliminary data.</text>
</comment>
<proteinExistence type="predicted"/>
<dbReference type="EMBL" id="PZZL01000013">
    <property type="protein sequence ID" value="PTM50653.1"/>
    <property type="molecule type" value="Genomic_DNA"/>
</dbReference>
<protein>
    <recommendedName>
        <fullName evidence="5">Nickel/cobalt transporter regulator</fullName>
    </recommendedName>
</protein>
<evidence type="ECO:0008006" key="5">
    <source>
        <dbReference type="Google" id="ProtNLM"/>
    </source>
</evidence>
<feature type="region of interest" description="Disordered" evidence="1">
    <location>
        <begin position="97"/>
        <end position="157"/>
    </location>
</feature>
<evidence type="ECO:0000256" key="1">
    <source>
        <dbReference type="SAM" id="MobiDB-lite"/>
    </source>
</evidence>
<name>A0A2T4YXC7_9HYPH</name>
<feature type="signal peptide" evidence="2">
    <location>
        <begin position="1"/>
        <end position="25"/>
    </location>
</feature>
<sequence>MSRIVPSHRIALPLGALLGVAFLVAAGATAPAVAQTRSIVITDEHLPDGTLVTRHIYRCDGCPVRRVRAGTWRQRPTVDYGQALPIYQPPIYSHPPEVIPARPGLPRSGPYGVTGAPRDPVTGRLPMGPRPPYYPSGSDARVITMGDPAMRQPSRAR</sequence>
<organism evidence="3 4">
    <name type="scientific">Phreatobacter oligotrophus</name>
    <dbReference type="NCBI Taxonomy" id="1122261"/>
    <lineage>
        <taxon>Bacteria</taxon>
        <taxon>Pseudomonadati</taxon>
        <taxon>Pseudomonadota</taxon>
        <taxon>Alphaproteobacteria</taxon>
        <taxon>Hyphomicrobiales</taxon>
        <taxon>Phreatobacteraceae</taxon>
        <taxon>Phreatobacter</taxon>
    </lineage>
</organism>
<keyword evidence="2" id="KW-0732">Signal</keyword>
<dbReference type="AlphaFoldDB" id="A0A2T4YXC7"/>
<gene>
    <name evidence="3" type="ORF">C8P69_11339</name>
</gene>
<evidence type="ECO:0000313" key="3">
    <source>
        <dbReference type="EMBL" id="PTM50653.1"/>
    </source>
</evidence>
<feature type="chain" id="PRO_5015768332" description="Nickel/cobalt transporter regulator" evidence="2">
    <location>
        <begin position="26"/>
        <end position="157"/>
    </location>
</feature>
<keyword evidence="4" id="KW-1185">Reference proteome</keyword>
<dbReference type="RefSeq" id="WP_108179344.1">
    <property type="nucleotide sequence ID" value="NZ_PZZL01000013.1"/>
</dbReference>
<evidence type="ECO:0000256" key="2">
    <source>
        <dbReference type="SAM" id="SignalP"/>
    </source>
</evidence>
<evidence type="ECO:0000313" key="4">
    <source>
        <dbReference type="Proteomes" id="UP000241808"/>
    </source>
</evidence>